<dbReference type="GO" id="GO:0003700">
    <property type="term" value="F:DNA-binding transcription factor activity"/>
    <property type="evidence" value="ECO:0007669"/>
    <property type="project" value="TreeGrafter"/>
</dbReference>
<dbReference type="RefSeq" id="WP_149433273.1">
    <property type="nucleotide sequence ID" value="NZ_VLNY01000029.1"/>
</dbReference>
<keyword evidence="4" id="KW-0804">Transcription</keyword>
<dbReference type="PROSITE" id="PS50977">
    <property type="entry name" value="HTH_TETR_2"/>
    <property type="match status" value="1"/>
</dbReference>
<evidence type="ECO:0000259" key="6">
    <source>
        <dbReference type="PROSITE" id="PS50977"/>
    </source>
</evidence>
<dbReference type="Gene3D" id="1.10.357.10">
    <property type="entry name" value="Tetracycline Repressor, domain 2"/>
    <property type="match status" value="1"/>
</dbReference>
<dbReference type="SUPFAM" id="SSF48498">
    <property type="entry name" value="Tetracyclin repressor-like, C-terminal domain"/>
    <property type="match status" value="1"/>
</dbReference>
<dbReference type="InterPro" id="IPR050109">
    <property type="entry name" value="HTH-type_TetR-like_transc_reg"/>
</dbReference>
<dbReference type="GO" id="GO:0000976">
    <property type="term" value="F:transcription cis-regulatory region binding"/>
    <property type="evidence" value="ECO:0007669"/>
    <property type="project" value="TreeGrafter"/>
</dbReference>
<dbReference type="PANTHER" id="PTHR30055:SF241">
    <property type="entry name" value="TRANSCRIPTIONAL REGULATORY PROTEIN"/>
    <property type="match status" value="1"/>
</dbReference>
<dbReference type="PRINTS" id="PR00455">
    <property type="entry name" value="HTHTETR"/>
</dbReference>
<feature type="DNA-binding region" description="H-T-H motif" evidence="5">
    <location>
        <begin position="40"/>
        <end position="59"/>
    </location>
</feature>
<dbReference type="AlphaFoldDB" id="A0A5A7S3I8"/>
<keyword evidence="2" id="KW-0805">Transcription regulation</keyword>
<protein>
    <submittedName>
        <fullName evidence="7">TetR/AcrR family transcriptional regulator</fullName>
    </submittedName>
</protein>
<dbReference type="InterPro" id="IPR039538">
    <property type="entry name" value="BetI_C"/>
</dbReference>
<reference evidence="7 8" key="1">
    <citation type="submission" date="2019-07" db="EMBL/GenBank/DDBJ databases">
        <title>Rhodococcus cavernicolus sp. nov., isolated from a cave.</title>
        <authorList>
            <person name="Lee S.D."/>
        </authorList>
    </citation>
    <scope>NUCLEOTIDE SEQUENCE [LARGE SCALE GENOMIC DNA]</scope>
    <source>
        <strain evidence="7 8">C1-24</strain>
    </source>
</reference>
<proteinExistence type="predicted"/>
<evidence type="ECO:0000256" key="1">
    <source>
        <dbReference type="ARBA" id="ARBA00022491"/>
    </source>
</evidence>
<sequence>MTTFDASGAAPLTRKRAATRERLLDAALDVFAEEGLGRATVEQICERAGFTRGAFYSNFDNLDELALTMWRRSSERMTAGLRAGLTHLQLDGTSQLDDSIRRLVDAIPLNEKWYRISAEFTAHALRTPPLEQAVLEQERAVLDAIMPLFEATAAQSGLRITDSNAFGRALVAVHDGTLLQCLLEPDSEVLRQLRVDLFVTVARSFTEPAAQ</sequence>
<dbReference type="Pfam" id="PF00440">
    <property type="entry name" value="TetR_N"/>
    <property type="match status" value="1"/>
</dbReference>
<evidence type="ECO:0000256" key="3">
    <source>
        <dbReference type="ARBA" id="ARBA00023125"/>
    </source>
</evidence>
<dbReference type="InterPro" id="IPR009057">
    <property type="entry name" value="Homeodomain-like_sf"/>
</dbReference>
<evidence type="ECO:0000313" key="7">
    <source>
        <dbReference type="EMBL" id="KAA0016310.1"/>
    </source>
</evidence>
<organism evidence="7 8">
    <name type="scientific">Antrihabitans cavernicola</name>
    <dbReference type="NCBI Taxonomy" id="2495913"/>
    <lineage>
        <taxon>Bacteria</taxon>
        <taxon>Bacillati</taxon>
        <taxon>Actinomycetota</taxon>
        <taxon>Actinomycetes</taxon>
        <taxon>Mycobacteriales</taxon>
        <taxon>Nocardiaceae</taxon>
        <taxon>Antrihabitans</taxon>
    </lineage>
</organism>
<dbReference type="PANTHER" id="PTHR30055">
    <property type="entry name" value="HTH-TYPE TRANSCRIPTIONAL REGULATOR RUTR"/>
    <property type="match status" value="1"/>
</dbReference>
<comment type="caution">
    <text evidence="7">The sequence shown here is derived from an EMBL/GenBank/DDBJ whole genome shotgun (WGS) entry which is preliminary data.</text>
</comment>
<gene>
    <name evidence="7" type="ORF">FOY51_26520</name>
</gene>
<accession>A0A5A7S3I8</accession>
<evidence type="ECO:0000256" key="5">
    <source>
        <dbReference type="PROSITE-ProRule" id="PRU00335"/>
    </source>
</evidence>
<keyword evidence="1" id="KW-0678">Repressor</keyword>
<dbReference type="EMBL" id="VLNY01000029">
    <property type="protein sequence ID" value="KAA0016310.1"/>
    <property type="molecule type" value="Genomic_DNA"/>
</dbReference>
<dbReference type="SUPFAM" id="SSF46689">
    <property type="entry name" value="Homeodomain-like"/>
    <property type="match status" value="1"/>
</dbReference>
<dbReference type="Pfam" id="PF13977">
    <property type="entry name" value="TetR_C_6"/>
    <property type="match status" value="1"/>
</dbReference>
<name>A0A5A7S3I8_9NOCA</name>
<evidence type="ECO:0000256" key="4">
    <source>
        <dbReference type="ARBA" id="ARBA00023163"/>
    </source>
</evidence>
<evidence type="ECO:0000313" key="8">
    <source>
        <dbReference type="Proteomes" id="UP000322244"/>
    </source>
</evidence>
<dbReference type="InterPro" id="IPR036271">
    <property type="entry name" value="Tet_transcr_reg_TetR-rel_C_sf"/>
</dbReference>
<keyword evidence="8" id="KW-1185">Reference proteome</keyword>
<dbReference type="OrthoDB" id="7252896at2"/>
<feature type="domain" description="HTH tetR-type" evidence="6">
    <location>
        <begin position="17"/>
        <end position="77"/>
    </location>
</feature>
<dbReference type="Proteomes" id="UP000322244">
    <property type="component" value="Unassembled WGS sequence"/>
</dbReference>
<evidence type="ECO:0000256" key="2">
    <source>
        <dbReference type="ARBA" id="ARBA00023015"/>
    </source>
</evidence>
<keyword evidence="3 5" id="KW-0238">DNA-binding</keyword>
<dbReference type="InterPro" id="IPR001647">
    <property type="entry name" value="HTH_TetR"/>
</dbReference>